<accession>A0ABQ5ALR3</accession>
<protein>
    <submittedName>
        <fullName evidence="1">Uncharacterized protein</fullName>
    </submittedName>
</protein>
<comment type="caution">
    <text evidence="1">The sequence shown here is derived from an EMBL/GenBank/DDBJ whole genome shotgun (WGS) entry which is preliminary data.</text>
</comment>
<reference evidence="1" key="2">
    <citation type="submission" date="2022-01" db="EMBL/GenBank/DDBJ databases">
        <authorList>
            <person name="Yamashiro T."/>
            <person name="Shiraishi A."/>
            <person name="Satake H."/>
            <person name="Nakayama K."/>
        </authorList>
    </citation>
    <scope>NUCLEOTIDE SEQUENCE</scope>
</reference>
<sequence>MSSQQDINAFRAQRIANTLDSLALMENTQTTFHPDQPSPCTYIQHPQPNNNFVQQPSFNTNYMQQPMQTPEDISDPTTALDMALKLMSKAFQLNNITPITNRQRSSSNPCYSQITQPGMNTSQDIQMLMVDDNVGNRFTQNTRKTVRIQSGRIAVQNVGKIDGISVDTGIAN</sequence>
<reference evidence="1" key="1">
    <citation type="journal article" date="2022" name="Int. J. Mol. Sci.">
        <title>Draft Genome of Tanacetum Coccineum: Genomic Comparison of Closely Related Tanacetum-Family Plants.</title>
        <authorList>
            <person name="Yamashiro T."/>
            <person name="Shiraishi A."/>
            <person name="Nakayama K."/>
            <person name="Satake H."/>
        </authorList>
    </citation>
    <scope>NUCLEOTIDE SEQUENCE</scope>
</reference>
<gene>
    <name evidence="1" type="ORF">Tco_0823726</name>
</gene>
<proteinExistence type="predicted"/>
<name>A0ABQ5ALR3_9ASTR</name>
<dbReference type="EMBL" id="BQNB010012358">
    <property type="protein sequence ID" value="GJT02557.1"/>
    <property type="molecule type" value="Genomic_DNA"/>
</dbReference>
<dbReference type="Proteomes" id="UP001151760">
    <property type="component" value="Unassembled WGS sequence"/>
</dbReference>
<evidence type="ECO:0000313" key="2">
    <source>
        <dbReference type="Proteomes" id="UP001151760"/>
    </source>
</evidence>
<keyword evidence="2" id="KW-1185">Reference proteome</keyword>
<evidence type="ECO:0000313" key="1">
    <source>
        <dbReference type="EMBL" id="GJT02557.1"/>
    </source>
</evidence>
<organism evidence="1 2">
    <name type="scientific">Tanacetum coccineum</name>
    <dbReference type="NCBI Taxonomy" id="301880"/>
    <lineage>
        <taxon>Eukaryota</taxon>
        <taxon>Viridiplantae</taxon>
        <taxon>Streptophyta</taxon>
        <taxon>Embryophyta</taxon>
        <taxon>Tracheophyta</taxon>
        <taxon>Spermatophyta</taxon>
        <taxon>Magnoliopsida</taxon>
        <taxon>eudicotyledons</taxon>
        <taxon>Gunneridae</taxon>
        <taxon>Pentapetalae</taxon>
        <taxon>asterids</taxon>
        <taxon>campanulids</taxon>
        <taxon>Asterales</taxon>
        <taxon>Asteraceae</taxon>
        <taxon>Asteroideae</taxon>
        <taxon>Anthemideae</taxon>
        <taxon>Anthemidinae</taxon>
        <taxon>Tanacetum</taxon>
    </lineage>
</organism>